<feature type="region of interest" description="Disordered" evidence="1">
    <location>
        <begin position="1"/>
        <end position="51"/>
    </location>
</feature>
<feature type="region of interest" description="Disordered" evidence="1">
    <location>
        <begin position="340"/>
        <end position="453"/>
    </location>
</feature>
<dbReference type="HOGENOM" id="CLU_614168_0_0_1"/>
<dbReference type="RefSeq" id="XP_003035611.1">
    <property type="nucleotide sequence ID" value="XM_003035565.1"/>
</dbReference>
<reference evidence="2 3" key="1">
    <citation type="journal article" date="2010" name="Nat. Biotechnol.">
        <title>Genome sequence of the model mushroom Schizophyllum commune.</title>
        <authorList>
            <person name="Ohm R.A."/>
            <person name="de Jong J.F."/>
            <person name="Lugones L.G."/>
            <person name="Aerts A."/>
            <person name="Kothe E."/>
            <person name="Stajich J.E."/>
            <person name="de Vries R.P."/>
            <person name="Record E."/>
            <person name="Levasseur A."/>
            <person name="Baker S.E."/>
            <person name="Bartholomew K.A."/>
            <person name="Coutinho P.M."/>
            <person name="Erdmann S."/>
            <person name="Fowler T.J."/>
            <person name="Gathman A.C."/>
            <person name="Lombard V."/>
            <person name="Henrissat B."/>
            <person name="Knabe N."/>
            <person name="Kuees U."/>
            <person name="Lilly W.W."/>
            <person name="Lindquist E."/>
            <person name="Lucas S."/>
            <person name="Magnuson J.K."/>
            <person name="Piumi F."/>
            <person name="Raudaskoski M."/>
            <person name="Salamov A."/>
            <person name="Schmutz J."/>
            <person name="Schwarze F.W.M.R."/>
            <person name="vanKuyk P.A."/>
            <person name="Horton J.S."/>
            <person name="Grigoriev I.V."/>
            <person name="Woesten H.A.B."/>
        </authorList>
    </citation>
    <scope>NUCLEOTIDE SEQUENCE [LARGE SCALE GENOMIC DNA]</scope>
    <source>
        <strain evidence="3">H4-8 / FGSC 9210</strain>
    </source>
</reference>
<name>D8PUF1_SCHCM</name>
<protein>
    <submittedName>
        <fullName evidence="2">Uncharacterized protein</fullName>
    </submittedName>
</protein>
<dbReference type="GeneID" id="9595243"/>
<sequence length="453" mass="50973">MSSSAPAPERGAGEDESGDSEPPLPRTPKRRRPPNDPALATTPKLMTKERPPAIKKKIEAMIGMKACLLTGIRHKFNVVTAHWLRRELAISHPAMFNRLQDKIGSIIKLDDGRLVRLLRLDSSDNQDLLSSDPHGSFDGFSLGEGQWCLIPIDWKAGLRRISNNPHMSARQWFPERTWLYKVHVFAGEGPLALIRHGPNIRAYGPQYISQEQLERDELVLAAEACRPVFTMHSDNPNDVQTMWCVDPDKRQPESGSWIVRSHLNRANVYADTIIKLRYRWMKCKKEGKEMPEADADYYKRMWSDLQYWFQDVPPLCPAEQIAMPVPDEVYDKRQTLAYDKSRTEPAIHSTPEVSVKPRPVAGSAPPVRVPSSGFLAQPDSPPPSPSPLRPLSPSLPVPPPTTQGVCPAAVKRKRSVKETPTAYSKPSRGDTPSEPDADSEHSKKKKRRMALNY</sequence>
<dbReference type="AlphaFoldDB" id="D8PUF1"/>
<evidence type="ECO:0000313" key="3">
    <source>
        <dbReference type="Proteomes" id="UP000007431"/>
    </source>
</evidence>
<dbReference type="InParanoid" id="D8PUF1"/>
<gene>
    <name evidence="2" type="ORF">SCHCODRAFT_104903</name>
</gene>
<feature type="compositionally biased region" description="Basic residues" evidence="1">
    <location>
        <begin position="442"/>
        <end position="453"/>
    </location>
</feature>
<proteinExistence type="predicted"/>
<evidence type="ECO:0000256" key="1">
    <source>
        <dbReference type="SAM" id="MobiDB-lite"/>
    </source>
</evidence>
<feature type="non-terminal residue" evidence="2">
    <location>
        <position position="453"/>
    </location>
</feature>
<dbReference type="KEGG" id="scm:SCHCO_02522880"/>
<dbReference type="OrthoDB" id="10326275at2759"/>
<organism evidence="3">
    <name type="scientific">Schizophyllum commune (strain H4-8 / FGSC 9210)</name>
    <name type="common">Split gill fungus</name>
    <dbReference type="NCBI Taxonomy" id="578458"/>
    <lineage>
        <taxon>Eukaryota</taxon>
        <taxon>Fungi</taxon>
        <taxon>Dikarya</taxon>
        <taxon>Basidiomycota</taxon>
        <taxon>Agaricomycotina</taxon>
        <taxon>Agaricomycetes</taxon>
        <taxon>Agaricomycetidae</taxon>
        <taxon>Agaricales</taxon>
        <taxon>Schizophyllaceae</taxon>
        <taxon>Schizophyllum</taxon>
    </lineage>
</organism>
<feature type="compositionally biased region" description="Pro residues" evidence="1">
    <location>
        <begin position="379"/>
        <end position="401"/>
    </location>
</feature>
<accession>D8PUF1</accession>
<dbReference type="Proteomes" id="UP000007431">
    <property type="component" value="Unassembled WGS sequence"/>
</dbReference>
<dbReference type="VEuPathDB" id="FungiDB:SCHCODRAFT_02522880"/>
<dbReference type="EMBL" id="GL377303">
    <property type="protein sequence ID" value="EFJ00709.1"/>
    <property type="molecule type" value="Genomic_DNA"/>
</dbReference>
<evidence type="ECO:0000313" key="2">
    <source>
        <dbReference type="EMBL" id="EFJ00709.1"/>
    </source>
</evidence>
<keyword evidence="3" id="KW-1185">Reference proteome</keyword>